<evidence type="ECO:0000256" key="2">
    <source>
        <dbReference type="ARBA" id="ARBA00022475"/>
    </source>
</evidence>
<evidence type="ECO:0000256" key="6">
    <source>
        <dbReference type="PROSITE-ProRule" id="PRU00284"/>
    </source>
</evidence>
<dbReference type="Gene3D" id="1.10.287.950">
    <property type="entry name" value="Methyl-accepting chemotaxis protein"/>
    <property type="match status" value="1"/>
</dbReference>
<dbReference type="PRINTS" id="PR00260">
    <property type="entry name" value="CHEMTRNSDUCR"/>
</dbReference>
<dbReference type="PROSITE" id="PS50885">
    <property type="entry name" value="HAMP"/>
    <property type="match status" value="1"/>
</dbReference>
<feature type="domain" description="HAMP" evidence="9">
    <location>
        <begin position="215"/>
        <end position="267"/>
    </location>
</feature>
<evidence type="ECO:0000256" key="4">
    <source>
        <dbReference type="ARBA" id="ARBA00023224"/>
    </source>
</evidence>
<dbReference type="SMART" id="SM00283">
    <property type="entry name" value="MA"/>
    <property type="match status" value="1"/>
</dbReference>
<dbReference type="SUPFAM" id="SSF58104">
    <property type="entry name" value="Methyl-accepting chemotaxis protein (MCP) signaling domain"/>
    <property type="match status" value="1"/>
</dbReference>
<dbReference type="GO" id="GO:0007165">
    <property type="term" value="P:signal transduction"/>
    <property type="evidence" value="ECO:0007669"/>
    <property type="project" value="UniProtKB-KW"/>
</dbReference>
<dbReference type="OrthoDB" id="369835at2"/>
<keyword evidence="3 7" id="KW-0472">Membrane</keyword>
<dbReference type="RefSeq" id="WP_110047040.1">
    <property type="nucleotide sequence ID" value="NZ_CP054613.1"/>
</dbReference>
<keyword evidence="4 6" id="KW-0807">Transducer</keyword>
<accession>A0A2V2YK65</accession>
<dbReference type="EMBL" id="QGTQ01000035">
    <property type="protein sequence ID" value="PWV92453.1"/>
    <property type="molecule type" value="Genomic_DNA"/>
</dbReference>
<name>A0A2V2YK65_9BACL</name>
<evidence type="ECO:0000256" key="3">
    <source>
        <dbReference type="ARBA" id="ARBA00023136"/>
    </source>
</evidence>
<protein>
    <submittedName>
        <fullName evidence="10">Methyl-accepting chemotaxis protein</fullName>
    </submittedName>
</protein>
<sequence length="572" mass="61687">MNSLQTRIVLVFSIIITISAAVLGFTIVNDAQRLVVHSLGTQAQTIAEHAASIIDTEQYGALTPESSTDGYYAELRVKLDEMKQAYGLKYLYTMGRTVQNGQAEYYYMVDGAPLEQTEDVSALGEVEEEQFPGLVRTFDEKKPMVGELTNDEEYGATVTAYIPILNGAGAMIGVVGADFDATDVYALMQRNRTTALIIGLAVLVISLVITLLFAKRLVSPLKRLTQEMARVQQGDLTVRVTARGKDETGRLAGAFQSMVDDLRVMISRLNDNAVQLHSASQELTASAEHTQYNADQIADLIRVTEVESVKQTNRSEDVMSAIIETDYSVQRIASAANVVAAASHDTAAEAAAGGQSVQQALAQMESIHRNTAQMKEDVENLSEHSDQIRSVMEMIGAIASQTNLLSLNAAIEAARAGEEGRGFAVVAEQVRKLAAQSEESARVVAELITDMLSRIERIVQSVTSGNQEAEQGLIIARRAELAFASITEDIGKVSAQMDELSDVAARMAEGSKEANAASTELASSIQLASQQFARVTASAEEQSASMRQIFASSESLSGMANQMTDMIAKFKA</sequence>
<comment type="similarity">
    <text evidence="5">Belongs to the methyl-accepting chemotaxis (MCP) protein family.</text>
</comment>
<keyword evidence="11" id="KW-1185">Reference proteome</keyword>
<dbReference type="AlphaFoldDB" id="A0A2V2YK65"/>
<dbReference type="PANTHER" id="PTHR32089">
    <property type="entry name" value="METHYL-ACCEPTING CHEMOTAXIS PROTEIN MCPB"/>
    <property type="match status" value="1"/>
</dbReference>
<dbReference type="InterPro" id="IPR004090">
    <property type="entry name" value="Chemotax_Me-accpt_rcpt"/>
</dbReference>
<evidence type="ECO:0000313" key="11">
    <source>
        <dbReference type="Proteomes" id="UP000246635"/>
    </source>
</evidence>
<keyword evidence="7" id="KW-1133">Transmembrane helix</keyword>
<dbReference type="InterPro" id="IPR004089">
    <property type="entry name" value="MCPsignal_dom"/>
</dbReference>
<dbReference type="GO" id="GO:0005886">
    <property type="term" value="C:plasma membrane"/>
    <property type="evidence" value="ECO:0007669"/>
    <property type="project" value="UniProtKB-SubCell"/>
</dbReference>
<evidence type="ECO:0000259" key="8">
    <source>
        <dbReference type="PROSITE" id="PS50111"/>
    </source>
</evidence>
<evidence type="ECO:0000256" key="7">
    <source>
        <dbReference type="SAM" id="Phobius"/>
    </source>
</evidence>
<dbReference type="PROSITE" id="PS50111">
    <property type="entry name" value="CHEMOTAXIS_TRANSDUC_2"/>
    <property type="match status" value="1"/>
</dbReference>
<gene>
    <name evidence="10" type="ORF">DFQ01_13514</name>
</gene>
<feature type="transmembrane region" description="Helical" evidence="7">
    <location>
        <begin position="6"/>
        <end position="28"/>
    </location>
</feature>
<comment type="subcellular location">
    <subcellularLocation>
        <location evidence="1">Cell membrane</location>
    </subcellularLocation>
</comment>
<keyword evidence="2" id="KW-1003">Cell membrane</keyword>
<evidence type="ECO:0000259" key="9">
    <source>
        <dbReference type="PROSITE" id="PS50885"/>
    </source>
</evidence>
<dbReference type="InterPro" id="IPR003660">
    <property type="entry name" value="HAMP_dom"/>
</dbReference>
<comment type="caution">
    <text evidence="10">The sequence shown here is derived from an EMBL/GenBank/DDBJ whole genome shotgun (WGS) entry which is preliminary data.</text>
</comment>
<dbReference type="CDD" id="cd06225">
    <property type="entry name" value="HAMP"/>
    <property type="match status" value="1"/>
</dbReference>
<keyword evidence="7" id="KW-0812">Transmembrane</keyword>
<evidence type="ECO:0000256" key="5">
    <source>
        <dbReference type="ARBA" id="ARBA00029447"/>
    </source>
</evidence>
<dbReference type="Gene3D" id="6.10.340.10">
    <property type="match status" value="1"/>
</dbReference>
<dbReference type="Pfam" id="PF00672">
    <property type="entry name" value="HAMP"/>
    <property type="match status" value="1"/>
</dbReference>
<reference evidence="10 11" key="1">
    <citation type="submission" date="2018-05" db="EMBL/GenBank/DDBJ databases">
        <title>Genomic Encyclopedia of Type Strains, Phase III (KMG-III): the genomes of soil and plant-associated and newly described type strains.</title>
        <authorList>
            <person name="Whitman W."/>
        </authorList>
    </citation>
    <scope>NUCLEOTIDE SEQUENCE [LARGE SCALE GENOMIC DNA]</scope>
    <source>
        <strain evidence="10 11">CECT 5696</strain>
    </source>
</reference>
<dbReference type="GO" id="GO:0004888">
    <property type="term" value="F:transmembrane signaling receptor activity"/>
    <property type="evidence" value="ECO:0007669"/>
    <property type="project" value="InterPro"/>
</dbReference>
<dbReference type="PANTHER" id="PTHR32089:SF112">
    <property type="entry name" value="LYSOZYME-LIKE PROTEIN-RELATED"/>
    <property type="match status" value="1"/>
</dbReference>
<organism evidence="10 11">
    <name type="scientific">Paenibacillus cellulosilyticus</name>
    <dbReference type="NCBI Taxonomy" id="375489"/>
    <lineage>
        <taxon>Bacteria</taxon>
        <taxon>Bacillati</taxon>
        <taxon>Bacillota</taxon>
        <taxon>Bacilli</taxon>
        <taxon>Bacillales</taxon>
        <taxon>Paenibacillaceae</taxon>
        <taxon>Paenibacillus</taxon>
    </lineage>
</organism>
<dbReference type="Pfam" id="PF00015">
    <property type="entry name" value="MCPsignal"/>
    <property type="match status" value="1"/>
</dbReference>
<dbReference type="GO" id="GO:0006935">
    <property type="term" value="P:chemotaxis"/>
    <property type="evidence" value="ECO:0007669"/>
    <property type="project" value="InterPro"/>
</dbReference>
<feature type="domain" description="Methyl-accepting transducer" evidence="8">
    <location>
        <begin position="286"/>
        <end position="522"/>
    </location>
</feature>
<proteinExistence type="inferred from homology"/>
<feature type="transmembrane region" description="Helical" evidence="7">
    <location>
        <begin position="195"/>
        <end position="214"/>
    </location>
</feature>
<dbReference type="SMART" id="SM00304">
    <property type="entry name" value="HAMP"/>
    <property type="match status" value="1"/>
</dbReference>
<evidence type="ECO:0000256" key="1">
    <source>
        <dbReference type="ARBA" id="ARBA00004236"/>
    </source>
</evidence>
<dbReference type="Proteomes" id="UP000246635">
    <property type="component" value="Unassembled WGS sequence"/>
</dbReference>
<evidence type="ECO:0000313" key="10">
    <source>
        <dbReference type="EMBL" id="PWV92453.1"/>
    </source>
</evidence>